<evidence type="ECO:0000313" key="3">
    <source>
        <dbReference type="Proteomes" id="UP000095284"/>
    </source>
</evidence>
<organism evidence="3 5">
    <name type="scientific">Bursaphelenchus xylophilus</name>
    <name type="common">Pinewood nematode worm</name>
    <name type="synonym">Aphelenchoides xylophilus</name>
    <dbReference type="NCBI Taxonomy" id="6326"/>
    <lineage>
        <taxon>Eukaryota</taxon>
        <taxon>Metazoa</taxon>
        <taxon>Ecdysozoa</taxon>
        <taxon>Nematoda</taxon>
        <taxon>Chromadorea</taxon>
        <taxon>Rhabditida</taxon>
        <taxon>Tylenchina</taxon>
        <taxon>Tylenchomorpha</taxon>
        <taxon>Aphelenchoidea</taxon>
        <taxon>Aphelenchoididae</taxon>
        <taxon>Bursaphelenchus</taxon>
    </lineage>
</organism>
<name>A0A1I7RUG6_BURXY</name>
<dbReference type="Proteomes" id="UP000659654">
    <property type="component" value="Unassembled WGS sequence"/>
</dbReference>
<dbReference type="WBParaSite" id="BXY_0437600.1">
    <property type="protein sequence ID" value="BXY_0437600.1"/>
    <property type="gene ID" value="BXY_0437600"/>
</dbReference>
<dbReference type="EMBL" id="CAJFDI010000004">
    <property type="protein sequence ID" value="CAD5225106.1"/>
    <property type="molecule type" value="Genomic_DNA"/>
</dbReference>
<evidence type="ECO:0000313" key="5">
    <source>
        <dbReference type="WBParaSite" id="BXY_0437600.1"/>
    </source>
</evidence>
<evidence type="ECO:0000313" key="4">
    <source>
        <dbReference type="Proteomes" id="UP000659654"/>
    </source>
</evidence>
<accession>A0A1I7RUG6</accession>
<dbReference type="AlphaFoldDB" id="A0A1I7RUG6"/>
<sequence length="71" mass="7956">MVMKTQILLLFFALLCSLPTTNGWCFNAACNMKCSFLYSNSRQQFRGECVRGKCQCIAVTGPPPEEQETTV</sequence>
<dbReference type="Proteomes" id="UP000095284">
    <property type="component" value="Unplaced"/>
</dbReference>
<feature type="signal peptide" evidence="1">
    <location>
        <begin position="1"/>
        <end position="23"/>
    </location>
</feature>
<keyword evidence="4" id="KW-1185">Reference proteome</keyword>
<feature type="chain" id="PRO_5036021957" evidence="1">
    <location>
        <begin position="24"/>
        <end position="71"/>
    </location>
</feature>
<evidence type="ECO:0000313" key="2">
    <source>
        <dbReference type="EMBL" id="CAD5225106.1"/>
    </source>
</evidence>
<reference evidence="5" key="1">
    <citation type="submission" date="2016-11" db="UniProtKB">
        <authorList>
            <consortium name="WormBaseParasite"/>
        </authorList>
    </citation>
    <scope>IDENTIFICATION</scope>
</reference>
<protein>
    <submittedName>
        <fullName evidence="2">(pine wood nematode) hypothetical protein</fullName>
    </submittedName>
</protein>
<dbReference type="Proteomes" id="UP000582659">
    <property type="component" value="Unassembled WGS sequence"/>
</dbReference>
<evidence type="ECO:0000256" key="1">
    <source>
        <dbReference type="SAM" id="SignalP"/>
    </source>
</evidence>
<gene>
    <name evidence="2" type="ORF">BXYJ_LOCUS8378</name>
</gene>
<dbReference type="EMBL" id="CAJFCV020000004">
    <property type="protein sequence ID" value="CAG9114112.1"/>
    <property type="molecule type" value="Genomic_DNA"/>
</dbReference>
<keyword evidence="1" id="KW-0732">Signal</keyword>
<proteinExistence type="predicted"/>
<reference evidence="2" key="2">
    <citation type="submission" date="2020-09" db="EMBL/GenBank/DDBJ databases">
        <authorList>
            <person name="Kikuchi T."/>
        </authorList>
    </citation>
    <scope>NUCLEOTIDE SEQUENCE</scope>
    <source>
        <strain evidence="2">Ka4C1</strain>
    </source>
</reference>